<dbReference type="Proteomes" id="UP000485058">
    <property type="component" value="Unassembled WGS sequence"/>
</dbReference>
<evidence type="ECO:0000313" key="2">
    <source>
        <dbReference type="Proteomes" id="UP000485058"/>
    </source>
</evidence>
<accession>A0A699YU44</accession>
<evidence type="ECO:0000313" key="1">
    <source>
        <dbReference type="EMBL" id="GFH11218.1"/>
    </source>
</evidence>
<dbReference type="EMBL" id="BLLF01000384">
    <property type="protein sequence ID" value="GFH11218.1"/>
    <property type="molecule type" value="Genomic_DNA"/>
</dbReference>
<protein>
    <submittedName>
        <fullName evidence="1">Uncharacterized protein</fullName>
    </submittedName>
</protein>
<sequence>MLNVIFRQAEGQALPSAAAAFFLQLGLQAMRAGNPEAGLQRLVSAAAAMVGP</sequence>
<proteinExistence type="predicted"/>
<dbReference type="AlphaFoldDB" id="A0A699YU44"/>
<gene>
    <name evidence="1" type="ORF">HaLaN_06685</name>
</gene>
<name>A0A699YU44_HAELA</name>
<organism evidence="1 2">
    <name type="scientific">Haematococcus lacustris</name>
    <name type="common">Green alga</name>
    <name type="synonym">Haematococcus pluvialis</name>
    <dbReference type="NCBI Taxonomy" id="44745"/>
    <lineage>
        <taxon>Eukaryota</taxon>
        <taxon>Viridiplantae</taxon>
        <taxon>Chlorophyta</taxon>
        <taxon>core chlorophytes</taxon>
        <taxon>Chlorophyceae</taxon>
        <taxon>CS clade</taxon>
        <taxon>Chlamydomonadales</taxon>
        <taxon>Haematococcaceae</taxon>
        <taxon>Haematococcus</taxon>
    </lineage>
</organism>
<reference evidence="1 2" key="1">
    <citation type="submission" date="2020-02" db="EMBL/GenBank/DDBJ databases">
        <title>Draft genome sequence of Haematococcus lacustris strain NIES-144.</title>
        <authorList>
            <person name="Morimoto D."/>
            <person name="Nakagawa S."/>
            <person name="Yoshida T."/>
            <person name="Sawayama S."/>
        </authorList>
    </citation>
    <scope>NUCLEOTIDE SEQUENCE [LARGE SCALE GENOMIC DNA]</scope>
    <source>
        <strain evidence="1 2">NIES-144</strain>
    </source>
</reference>
<comment type="caution">
    <text evidence="1">The sequence shown here is derived from an EMBL/GenBank/DDBJ whole genome shotgun (WGS) entry which is preliminary data.</text>
</comment>
<keyword evidence="2" id="KW-1185">Reference proteome</keyword>